<proteinExistence type="predicted"/>
<dbReference type="PANTHER" id="PTHR35535:SF1">
    <property type="entry name" value="HEAT SHOCK PROTEIN HSLJ"/>
    <property type="match status" value="1"/>
</dbReference>
<protein>
    <submittedName>
        <fullName evidence="2">Heat shock protein HslJ</fullName>
    </submittedName>
</protein>
<dbReference type="PANTHER" id="PTHR35535">
    <property type="entry name" value="HEAT SHOCK PROTEIN HSLJ"/>
    <property type="match status" value="1"/>
</dbReference>
<dbReference type="Gene3D" id="2.40.128.270">
    <property type="match status" value="1"/>
</dbReference>
<dbReference type="PROSITE" id="PS51257">
    <property type="entry name" value="PROKAR_LIPOPROTEIN"/>
    <property type="match status" value="1"/>
</dbReference>
<dbReference type="Pfam" id="PF03724">
    <property type="entry name" value="META"/>
    <property type="match status" value="1"/>
</dbReference>
<evidence type="ECO:0000259" key="1">
    <source>
        <dbReference type="Pfam" id="PF03724"/>
    </source>
</evidence>
<dbReference type="AlphaFoldDB" id="A0A1G9UMK1"/>
<dbReference type="InterPro" id="IPR053147">
    <property type="entry name" value="Hsp_HslJ-like"/>
</dbReference>
<evidence type="ECO:0000313" key="2">
    <source>
        <dbReference type="EMBL" id="SDM60755.1"/>
    </source>
</evidence>
<keyword evidence="2" id="KW-0346">Stress response</keyword>
<keyword evidence="3" id="KW-1185">Reference proteome</keyword>
<reference evidence="3" key="1">
    <citation type="submission" date="2016-10" db="EMBL/GenBank/DDBJ databases">
        <authorList>
            <person name="Varghese N."/>
            <person name="Submissions S."/>
        </authorList>
    </citation>
    <scope>NUCLEOTIDE SEQUENCE [LARGE SCALE GENOMIC DNA]</scope>
    <source>
        <strain evidence="3">DSM 19110</strain>
    </source>
</reference>
<organism evidence="2 3">
    <name type="scientific">Pedobacter steynii</name>
    <dbReference type="NCBI Taxonomy" id="430522"/>
    <lineage>
        <taxon>Bacteria</taxon>
        <taxon>Pseudomonadati</taxon>
        <taxon>Bacteroidota</taxon>
        <taxon>Sphingobacteriia</taxon>
        <taxon>Sphingobacteriales</taxon>
        <taxon>Sphingobacteriaceae</taxon>
        <taxon>Pedobacter</taxon>
    </lineage>
</organism>
<sequence length="151" mass="16491">MRSTQYITLGLCVLSLSACSIFKKTAKEQTAEDAKQSNVITDRRWKLVELAGKPVADKVNGKEPFLLLQKSDSRYSASGGCNGIGGEFTLENNGRIKFAQGMSTMMACENMEVEQELSKALITADNYSLSGDNLSLNKARMAPLARFKAVK</sequence>
<dbReference type="RefSeq" id="WP_074607418.1">
    <property type="nucleotide sequence ID" value="NZ_FNGY01000004.1"/>
</dbReference>
<dbReference type="Proteomes" id="UP000183200">
    <property type="component" value="Unassembled WGS sequence"/>
</dbReference>
<gene>
    <name evidence="2" type="ORF">SAMN05421820_104209</name>
</gene>
<dbReference type="EMBL" id="FNGY01000004">
    <property type="protein sequence ID" value="SDM60755.1"/>
    <property type="molecule type" value="Genomic_DNA"/>
</dbReference>
<dbReference type="STRING" id="430522.BFS30_21800"/>
<accession>A0A1G9UMK1</accession>
<dbReference type="InterPro" id="IPR005184">
    <property type="entry name" value="DUF306_Meta_HslJ"/>
</dbReference>
<name>A0A1G9UMK1_9SPHI</name>
<feature type="domain" description="DUF306" evidence="1">
    <location>
        <begin position="40"/>
        <end position="148"/>
    </location>
</feature>
<dbReference type="OrthoDB" id="880459at2"/>
<dbReference type="InterPro" id="IPR038670">
    <property type="entry name" value="HslJ-like_sf"/>
</dbReference>
<evidence type="ECO:0000313" key="3">
    <source>
        <dbReference type="Proteomes" id="UP000183200"/>
    </source>
</evidence>